<dbReference type="InterPro" id="IPR036388">
    <property type="entry name" value="WH-like_DNA-bd_sf"/>
</dbReference>
<evidence type="ECO:0000313" key="2">
    <source>
        <dbReference type="EMBL" id="MEE2056139.1"/>
    </source>
</evidence>
<sequence length="259" mass="27683">MDRRPEFRHTGVVKSPSEFVEHAERAGHAPAVGAARPATGREHQEGQTRAAVVQLLVENGPITATDIGERLGLSAAGVRRHLDALIESGEAQSVVPPRAKTRGRGRPARRFQLTSVGRARLGHSYDDLAGAAMRHLRELGGSAAIEDFARRRVQSIVGGIEPVRSDDEIDTVADEIAEAFSAAGFAASTRRVGTGVQICQHHCPVSHVAEEFPELCEAEQDAFVQLLGSHVQRLATIANGDAFCTTHVPVLPAKEPPSP</sequence>
<evidence type="ECO:0000313" key="3">
    <source>
        <dbReference type="Proteomes" id="UP001336020"/>
    </source>
</evidence>
<dbReference type="PANTHER" id="PTHR30363:SF28">
    <property type="entry name" value="TRANSCRIPTIONAL REGULATORY PROTEIN-RELATED"/>
    <property type="match status" value="1"/>
</dbReference>
<feature type="region of interest" description="Disordered" evidence="1">
    <location>
        <begin position="19"/>
        <end position="44"/>
    </location>
</feature>
<dbReference type="PANTHER" id="PTHR30363">
    <property type="entry name" value="HTH-TYPE TRANSCRIPTIONAL REGULATOR SRLR-RELATED"/>
    <property type="match status" value="1"/>
</dbReference>
<dbReference type="InterPro" id="IPR036390">
    <property type="entry name" value="WH_DNA-bd_sf"/>
</dbReference>
<comment type="caution">
    <text evidence="2">The sequence shown here is derived from an EMBL/GenBank/DDBJ whole genome shotgun (WGS) entry which is preliminary data.</text>
</comment>
<keyword evidence="3" id="KW-1185">Reference proteome</keyword>
<accession>A0ABU7L3M3</accession>
<dbReference type="InterPro" id="IPR011991">
    <property type="entry name" value="ArsR-like_HTH"/>
</dbReference>
<organism evidence="2 3">
    <name type="scientific">Rhodococcus artemisiae</name>
    <dbReference type="NCBI Taxonomy" id="714159"/>
    <lineage>
        <taxon>Bacteria</taxon>
        <taxon>Bacillati</taxon>
        <taxon>Actinomycetota</taxon>
        <taxon>Actinomycetes</taxon>
        <taxon>Mycobacteriales</taxon>
        <taxon>Nocardiaceae</taxon>
        <taxon>Rhodococcus</taxon>
    </lineage>
</organism>
<dbReference type="InterPro" id="IPR050313">
    <property type="entry name" value="Carb_Metab_HTH_regulators"/>
</dbReference>
<proteinExistence type="predicted"/>
<evidence type="ECO:0000256" key="1">
    <source>
        <dbReference type="SAM" id="MobiDB-lite"/>
    </source>
</evidence>
<name>A0ABU7L3M3_9NOCA</name>
<dbReference type="Gene3D" id="1.10.10.10">
    <property type="entry name" value="Winged helix-like DNA-binding domain superfamily/Winged helix DNA-binding domain"/>
    <property type="match status" value="1"/>
</dbReference>
<dbReference type="Pfam" id="PF13412">
    <property type="entry name" value="HTH_24"/>
    <property type="match status" value="1"/>
</dbReference>
<dbReference type="EMBL" id="JAUTXY010000001">
    <property type="protein sequence ID" value="MEE2056139.1"/>
    <property type="molecule type" value="Genomic_DNA"/>
</dbReference>
<gene>
    <name evidence="2" type="ORF">Q7514_01180</name>
</gene>
<protein>
    <submittedName>
        <fullName evidence="2">Transcriptional regulator</fullName>
    </submittedName>
</protein>
<dbReference type="CDD" id="cd00090">
    <property type="entry name" value="HTH_ARSR"/>
    <property type="match status" value="1"/>
</dbReference>
<dbReference type="SUPFAM" id="SSF46785">
    <property type="entry name" value="Winged helix' DNA-binding domain"/>
    <property type="match status" value="1"/>
</dbReference>
<reference evidence="2 3" key="1">
    <citation type="submission" date="2023-07" db="EMBL/GenBank/DDBJ databases">
        <authorList>
            <person name="Girao M."/>
            <person name="Carvalho M.F."/>
        </authorList>
    </citation>
    <scope>NUCLEOTIDE SEQUENCE [LARGE SCALE GENOMIC DNA]</scope>
    <source>
        <strain evidence="2 3">YIM65754</strain>
    </source>
</reference>
<dbReference type="Proteomes" id="UP001336020">
    <property type="component" value="Unassembled WGS sequence"/>
</dbReference>